<reference evidence="2" key="1">
    <citation type="submission" date="2018-05" db="EMBL/GenBank/DDBJ databases">
        <title>Leptospira yasudae sp. nov. and Leptospira stimsonii sp. nov., two pathogenic species of the genus Leptospira isolated from environmental sources.</title>
        <authorList>
            <person name="Casanovas-Massana A."/>
            <person name="Hamond C."/>
            <person name="Santos L.A."/>
            <person name="Hacker K.P."/>
            <person name="Balassiano I."/>
            <person name="Medeiros M.A."/>
            <person name="Reis M.G."/>
            <person name="Ko A.I."/>
            <person name="Wunder E.A."/>
        </authorList>
    </citation>
    <scope>NUCLEOTIDE SEQUENCE [LARGE SCALE GENOMIC DNA]</scope>
    <source>
        <strain evidence="2">Yale</strain>
    </source>
</reference>
<comment type="caution">
    <text evidence="1">The sequence shown here is derived from an EMBL/GenBank/DDBJ whole genome shotgun (WGS) entry which is preliminary data.</text>
</comment>
<protein>
    <submittedName>
        <fullName evidence="1">Uncharacterized protein</fullName>
    </submittedName>
</protein>
<dbReference type="AlphaFoldDB" id="A0A396YME4"/>
<name>A0A396YME4_9LEPT</name>
<evidence type="ECO:0000313" key="1">
    <source>
        <dbReference type="EMBL" id="RHX84342.1"/>
    </source>
</evidence>
<dbReference type="Proteomes" id="UP000265798">
    <property type="component" value="Unassembled WGS sequence"/>
</dbReference>
<sequence length="110" mass="12920">MIPNEILLRIHVFSSPNRNRFSKRILRDSLDEMQRNKSWQCAASKIHRIGFELESVRMENGLNKKIRSKVGTTVIGLKTRTKPENHIQTFVYFNFFIGLTRMDLLVSNLQ</sequence>
<dbReference type="EMBL" id="QHCT01000013">
    <property type="protein sequence ID" value="RHX84342.1"/>
    <property type="molecule type" value="Genomic_DNA"/>
</dbReference>
<proteinExistence type="predicted"/>
<evidence type="ECO:0000313" key="2">
    <source>
        <dbReference type="Proteomes" id="UP000265798"/>
    </source>
</evidence>
<accession>A0A396YME4</accession>
<organism evidence="1 2">
    <name type="scientific">Leptospira stimsonii</name>
    <dbReference type="NCBI Taxonomy" id="2202203"/>
    <lineage>
        <taxon>Bacteria</taxon>
        <taxon>Pseudomonadati</taxon>
        <taxon>Spirochaetota</taxon>
        <taxon>Spirochaetia</taxon>
        <taxon>Leptospirales</taxon>
        <taxon>Leptospiraceae</taxon>
        <taxon>Leptospira</taxon>
    </lineage>
</organism>
<gene>
    <name evidence="1" type="ORF">DLM75_22825</name>
</gene>